<keyword evidence="1" id="KW-0040">ANK repeat</keyword>
<feature type="transmembrane region" description="Helical" evidence="4">
    <location>
        <begin position="2638"/>
        <end position="2660"/>
    </location>
</feature>
<dbReference type="PROSITE" id="PS51184">
    <property type="entry name" value="JMJC"/>
    <property type="match status" value="1"/>
</dbReference>
<dbReference type="InterPro" id="IPR041667">
    <property type="entry name" value="Cupin_8"/>
</dbReference>
<dbReference type="PROSITE" id="PS50088">
    <property type="entry name" value="ANK_REPEAT"/>
    <property type="match status" value="1"/>
</dbReference>
<feature type="region of interest" description="Disordered" evidence="3">
    <location>
        <begin position="906"/>
        <end position="951"/>
    </location>
</feature>
<evidence type="ECO:0000256" key="2">
    <source>
        <dbReference type="PROSITE-ProRule" id="PRU00723"/>
    </source>
</evidence>
<evidence type="ECO:0000256" key="1">
    <source>
        <dbReference type="PROSITE-ProRule" id="PRU00023"/>
    </source>
</evidence>
<sequence>MATLRLRGTFIDVEEGYDVDSGRSRSFSPARARTEADVKESEYLATLLGRSWAEEFRFAPFPESKTDVNEAAEAEPDKKQDEEAALSPGSIGHPVLCCRPCVRFFKGECNLGANCAYCHLQHQHLKLALDKNQRQYLRMIDLGELVALLLPHIHMAISAVPDLSAELADPLVKTLQSKMVDPFPPMCKDRWKAQEFEKFLGRWLARLRFLSPKDLEELLEALLPHVGRLSDPEVSRLLFALALSNPDWQGKWQTVKQVLAAQYVAGSTRNLRADVSVAWAFAVLQLPQYMPDVLRLLDTHATSAVDVPRSVLVMLHEVCSYVACHGLHSELAVQWRSAAEETNKEEVERWARSGSPLRAQVHRALMPDPGFQGPVAWLCGFSVDFLNQRSKTVIDLDHISWPTSPTLRHLLLKEKGYRTDARPVGCEDLTDGARSATCSALQVALPFWDLKQLSSEGGDWSQGAEPTELKEAVEVTKTSPPLRPAEAVARKLAQQASDLERLAQEAASRAPRILDPGNGLLRSREELEARKADRADRRMTGPDVKLKWMEDAGQSFGSSGTVQLCVGPPPADWKASDQPVFLQLRLRQAERWEPALLQLTGTEDRQTGHRPVRAEPFHRKLASSSSLPSDGAGSPTSWASFGRRVRLIEEAFSTTRLMLELDEIPSLASASADRSFVMLPSEDTIHLDNSTKVSSTEITDGLLKKLGKVFSSDELKFVTSHSLKATFLTYFNMIGGDRTESELLGYHITSHGSALNYQRDTLATPIRNFAEMLARLQKDPIWKADSNGIIKESKVQEQIKADVNTDLKLKYALQRRSLAFDQARLLDYDVFERWTSVLMESYTYAPIEGYQKVSLEQIHRADLELFKYMMRLTRTGIKVVGGVQPMLAAFNEAVKSPEVRLHLQPLQGAKRKADAMDEDKTKKTSTTENEKLKRNHREPSRPSPHFAAKSSWQRSKRCFSLRAAALSSSPWRPYDHLALPEWLTKRRGEVDFSDLPILEAEVELESRWAQRPFVLRGWSSEEYQEAVAATERQVLLEAAKAAPLEVRVGHSWSIAQNRGEGPRRMPLEDFLVEGMDEGLYDEETFLEPIYAFDMGLQLPGLPRIELPKAIRSLKTSLTQSDAAETVSMLGGPRSAVGWHTHGASLQMILHGRKRWFFYPLNHYPPGDGPGGGFSLTDWIQLVYPTLSADQRPLECVVHAGDIVYVPDGWYHAVVNLADTVAVSYQSREMQPEAQHVFKSFSLPMAESLWRENPEAIEDIASAAQDYLMKGLRNDLHARRALYYCMMFMDPEKAVEVILEGIRKDPYHIPMQFELASWLSRRLKAGEEGLLDLVGELLAEWEPYLVANRRNQKALWILNKFHRALGDEGRADEYFERLVTLNEKGIDRIFTLTALSFALHLSCSRFPAVRAAVLGERVAERQATRGLRTADKEQAMHLTCRRRLPLAKVQEVCDEKLMPIWAFCLTLLLEVGVWPGGLEHRPASFLSTADPGMLSVAMKTMLACLLVLAVGLNFDWVLVTKTDQVPIKPFRPAVGITEDTLSRALEETGEGQMILRSTGGFAGEGSFDNSSFEFRSHSRSRGYEKSRSYHLTRLPIHFNRRKAELIERRRRRAIRVQLHALNASRTEHRIRHRRIVHDVQLLVIHEGAKGVNTTLIHFPNLKGLNLFLDVFCPHYQSLPLPMWGHKGDQLKREVNNKSSSIGNHCMYHEFNSTVLHDPAVVLKASRHLIDLRPASVSPKTRSTASKIVFACIPVCITSAICFMLPARQQGRLPPQWGPEREATYSFADWSRDILLWTIMSDWDPSRKCAAILSQLTGGAQEFARQLPPTIIIAGGTINGVQVDPTTYVMHELATRFGRMSEEIRLESLGKLFDFRARPGEKVDTLLERFDVVRTRAAEQGRLTVSWEGLSWLLLRAISVSDNQLVQLLAPYQGQMPSTREQFEQMRTSIRRMGHILECSPGNVAQALRGRDSTTAHQYAVLPQEEHDVEGPAWSEHDPYATTHWTSQDYSPMHQQSHPSHSDAFPSFENVDSGTDSDTSSDDGDAWGPDPQSMSPEDIDSQAQELFWAYSKAKKQWRSFMGPQQIQFTTPAPEIPPWIHFPGMEFLHGVQYANPEFISPYGSHAEHSDLDSTTQRQIVAFYDVGRMYTARQSERDSVQSGVGTVESDQLRRNEIHRWYEVAQGLHQRASRAREREREDSRPEAHQVPLPEEDGDELETRHNPWIFIVVEKIWFAWFEGSEWAARQAQVAKDAGIGKGHNDTSSSIHRFQDHLDHDLDGNFSQSLAYPTEERNLQKEERLKHSCLMIPICCQRTHQQLRLQHLLLLQAQIDQGLNTATAEAHLKRLGVILKVRGKEQHARYVERRGAILRQALHVMDSQAVREGIDLTFKDLLGQINGINRPYRIQDVRHAMFAVTLYGVAHPDNSKRALDTIHAFLNFLAERRTELFGIIEDAWGKIVELDEAIISEYKTWDKYSFKEPVKDGEQTFAGTAQWVGIYWRDYSYSPNIESCHGLGVSISASIPEVIKEEIGHYFSFQTITDLSAWRLPANRRSWWNPFRAIVAISFIFFEVSVLINGAEKFGPLVIVRLALCTLATERKSTLRLIHALTCMKVYGPSIRQWRLGTALPAYVRFHLEHISAVPLLLVAWACVGWFCPYVFILMHYNYGLDGPLTALQDTYVVTVVLKSFMMDVLNASPLQAGMSEILSCMLFSAQYPVIFDMYWLPPLRMGHLLAEVLFGTIGLCYLFLDLREDGPKATRRLRGVERLGSMTGMRGGRLGNVVGGGLEPRIRLISLRARRYASKTRKALGVSSELHTAAREGDVQKIEALLSDAPGADGDGGVRPVNAPDQHRRSPLHMAAFFGKAEAVQKLLEKSADPHLQDTDES</sequence>
<name>A0ABP0JXB0_9DINO</name>
<feature type="compositionally biased region" description="Basic and acidic residues" evidence="3">
    <location>
        <begin position="1982"/>
        <end position="1997"/>
    </location>
</feature>
<reference evidence="7 8" key="1">
    <citation type="submission" date="2024-02" db="EMBL/GenBank/DDBJ databases">
        <authorList>
            <person name="Chen Y."/>
            <person name="Shah S."/>
            <person name="Dougan E. K."/>
            <person name="Thang M."/>
            <person name="Chan C."/>
        </authorList>
    </citation>
    <scope>NUCLEOTIDE SEQUENCE [LARGE SCALE GENOMIC DNA]</scope>
</reference>
<evidence type="ECO:0000256" key="3">
    <source>
        <dbReference type="SAM" id="MobiDB-lite"/>
    </source>
</evidence>
<dbReference type="InterPro" id="IPR002110">
    <property type="entry name" value="Ankyrin_rpt"/>
</dbReference>
<feature type="zinc finger region" description="C3H1-type" evidence="2">
    <location>
        <begin position="100"/>
        <end position="122"/>
    </location>
</feature>
<protein>
    <submittedName>
        <fullName evidence="7">JmjC domain-containing protein 8 (Jumonji domain-containing protein 8)</fullName>
    </submittedName>
</protein>
<keyword evidence="4" id="KW-1133">Transmembrane helix</keyword>
<dbReference type="Gene3D" id="2.60.120.650">
    <property type="entry name" value="Cupin"/>
    <property type="match status" value="1"/>
</dbReference>
<proteinExistence type="predicted"/>
<dbReference type="SUPFAM" id="SSF51197">
    <property type="entry name" value="Clavaminate synthase-like"/>
    <property type="match status" value="1"/>
</dbReference>
<feature type="repeat" description="ANK" evidence="1">
    <location>
        <begin position="2849"/>
        <end position="2881"/>
    </location>
</feature>
<dbReference type="SUPFAM" id="SSF48403">
    <property type="entry name" value="Ankyrin repeat"/>
    <property type="match status" value="1"/>
</dbReference>
<evidence type="ECO:0000259" key="6">
    <source>
        <dbReference type="PROSITE" id="PS51184"/>
    </source>
</evidence>
<keyword evidence="2" id="KW-0862">Zinc</keyword>
<dbReference type="InterPro" id="IPR000571">
    <property type="entry name" value="Znf_CCCH"/>
</dbReference>
<evidence type="ECO:0000256" key="4">
    <source>
        <dbReference type="SAM" id="Phobius"/>
    </source>
</evidence>
<feature type="domain" description="JmjC" evidence="6">
    <location>
        <begin position="1075"/>
        <end position="1241"/>
    </location>
</feature>
<comment type="caution">
    <text evidence="7">The sequence shown here is derived from an EMBL/GenBank/DDBJ whole genome shotgun (WGS) entry which is preliminary data.</text>
</comment>
<keyword evidence="2" id="KW-0479">Metal-binding</keyword>
<dbReference type="Gene3D" id="1.25.40.20">
    <property type="entry name" value="Ankyrin repeat-containing domain"/>
    <property type="match status" value="1"/>
</dbReference>
<dbReference type="Pfam" id="PF00023">
    <property type="entry name" value="Ank"/>
    <property type="match status" value="1"/>
</dbReference>
<keyword evidence="4" id="KW-0472">Membrane</keyword>
<dbReference type="Pfam" id="PF13621">
    <property type="entry name" value="Cupin_8"/>
    <property type="match status" value="1"/>
</dbReference>
<feature type="region of interest" description="Disordered" evidence="3">
    <location>
        <begin position="65"/>
        <end position="87"/>
    </location>
</feature>
<feature type="region of interest" description="Disordered" evidence="3">
    <location>
        <begin position="1982"/>
        <end position="2055"/>
    </location>
</feature>
<dbReference type="InterPro" id="IPR003347">
    <property type="entry name" value="JmjC_dom"/>
</dbReference>
<feature type="domain" description="C3H1-type" evidence="5">
    <location>
        <begin position="100"/>
        <end position="122"/>
    </location>
</feature>
<feature type="compositionally biased region" description="Low complexity" evidence="3">
    <location>
        <begin position="622"/>
        <end position="635"/>
    </location>
</feature>
<dbReference type="Proteomes" id="UP001642464">
    <property type="component" value="Unassembled WGS sequence"/>
</dbReference>
<dbReference type="PANTHER" id="PTHR12480">
    <property type="entry name" value="ARGININE DEMETHYLASE AND LYSYL-HYDROXYLASE JMJD"/>
    <property type="match status" value="1"/>
</dbReference>
<feature type="transmembrane region" description="Helical" evidence="4">
    <location>
        <begin position="2728"/>
        <end position="2748"/>
    </location>
</feature>
<organism evidence="7 8">
    <name type="scientific">Durusdinium trenchii</name>
    <dbReference type="NCBI Taxonomy" id="1381693"/>
    <lineage>
        <taxon>Eukaryota</taxon>
        <taxon>Sar</taxon>
        <taxon>Alveolata</taxon>
        <taxon>Dinophyceae</taxon>
        <taxon>Suessiales</taxon>
        <taxon>Symbiodiniaceae</taxon>
        <taxon>Durusdinium</taxon>
    </lineage>
</organism>
<dbReference type="SMART" id="SM00558">
    <property type="entry name" value="JmjC"/>
    <property type="match status" value="1"/>
</dbReference>
<dbReference type="InterPro" id="IPR036770">
    <property type="entry name" value="Ankyrin_rpt-contain_sf"/>
</dbReference>
<feature type="compositionally biased region" description="Basic and acidic residues" evidence="3">
    <location>
        <begin position="928"/>
        <end position="940"/>
    </location>
</feature>
<evidence type="ECO:0000313" key="7">
    <source>
        <dbReference type="EMBL" id="CAK9019090.1"/>
    </source>
</evidence>
<feature type="non-terminal residue" evidence="7">
    <location>
        <position position="2884"/>
    </location>
</feature>
<dbReference type="PANTHER" id="PTHR12480:SF35">
    <property type="entry name" value="TRANSCRIPTION FACTOR JUMONJI, JMJC DOMAIN-CONTAINING PROTEIN"/>
    <property type="match status" value="1"/>
</dbReference>
<keyword evidence="4" id="KW-0812">Transmembrane</keyword>
<evidence type="ECO:0000313" key="8">
    <source>
        <dbReference type="Proteomes" id="UP001642464"/>
    </source>
</evidence>
<keyword evidence="2" id="KW-0863">Zinc-finger</keyword>
<evidence type="ECO:0000259" key="5">
    <source>
        <dbReference type="PROSITE" id="PS50103"/>
    </source>
</evidence>
<dbReference type="SMART" id="SM00248">
    <property type="entry name" value="ANK"/>
    <property type="match status" value="2"/>
</dbReference>
<feature type="compositionally biased region" description="Basic and acidic residues" evidence="3">
    <location>
        <begin position="2189"/>
        <end position="2202"/>
    </location>
</feature>
<dbReference type="InterPro" id="IPR050910">
    <property type="entry name" value="JMJD6_ArgDemeth/LysHydrox"/>
</dbReference>
<gene>
    <name evidence="7" type="ORF">SCF082_LOCUS14375</name>
</gene>
<feature type="region of interest" description="Disordered" evidence="3">
    <location>
        <begin position="603"/>
        <end position="636"/>
    </location>
</feature>
<feature type="region of interest" description="Disordered" evidence="3">
    <location>
        <begin position="2186"/>
        <end position="2214"/>
    </location>
</feature>
<accession>A0ABP0JXB0</accession>
<feature type="transmembrane region" description="Helical" evidence="4">
    <location>
        <begin position="2554"/>
        <end position="2573"/>
    </location>
</feature>
<dbReference type="PROSITE" id="PS50103">
    <property type="entry name" value="ZF_C3H1"/>
    <property type="match status" value="1"/>
</dbReference>
<feature type="compositionally biased region" description="Basic and acidic residues" evidence="3">
    <location>
        <begin position="911"/>
        <end position="922"/>
    </location>
</feature>
<keyword evidence="8" id="KW-1185">Reference proteome</keyword>
<dbReference type="EMBL" id="CAXAMM010009002">
    <property type="protein sequence ID" value="CAK9019090.1"/>
    <property type="molecule type" value="Genomic_DNA"/>
</dbReference>
<feature type="compositionally biased region" description="Basic and acidic residues" evidence="3">
    <location>
        <begin position="603"/>
        <end position="618"/>
    </location>
</feature>
<dbReference type="PROSITE" id="PS50297">
    <property type="entry name" value="ANK_REP_REGION"/>
    <property type="match status" value="1"/>
</dbReference>